<evidence type="ECO:0000313" key="3">
    <source>
        <dbReference type="EMBL" id="KAG7360281.1"/>
    </source>
</evidence>
<proteinExistence type="predicted"/>
<feature type="transmembrane region" description="Helical" evidence="2">
    <location>
        <begin position="306"/>
        <end position="329"/>
    </location>
</feature>
<accession>A0A9K3PUW8</accession>
<evidence type="ECO:0000256" key="1">
    <source>
        <dbReference type="SAM" id="MobiDB-lite"/>
    </source>
</evidence>
<keyword evidence="2" id="KW-0472">Membrane</keyword>
<reference evidence="3" key="1">
    <citation type="journal article" date="2021" name="Sci. Rep.">
        <title>Diploid genomic architecture of Nitzschia inconspicua, an elite biomass production diatom.</title>
        <authorList>
            <person name="Oliver A."/>
            <person name="Podell S."/>
            <person name="Pinowska A."/>
            <person name="Traller J.C."/>
            <person name="Smith S.R."/>
            <person name="McClure R."/>
            <person name="Beliaev A."/>
            <person name="Bohutskyi P."/>
            <person name="Hill E.A."/>
            <person name="Rabines A."/>
            <person name="Zheng H."/>
            <person name="Allen L.Z."/>
            <person name="Kuo A."/>
            <person name="Grigoriev I.V."/>
            <person name="Allen A.E."/>
            <person name="Hazlebeck D."/>
            <person name="Allen E.E."/>
        </authorList>
    </citation>
    <scope>NUCLEOTIDE SEQUENCE</scope>
    <source>
        <strain evidence="3">Hildebrandi</strain>
    </source>
</reference>
<reference evidence="3" key="2">
    <citation type="submission" date="2021-04" db="EMBL/GenBank/DDBJ databases">
        <authorList>
            <person name="Podell S."/>
        </authorList>
    </citation>
    <scope>NUCLEOTIDE SEQUENCE</scope>
    <source>
        <strain evidence="3">Hildebrandi</strain>
    </source>
</reference>
<gene>
    <name evidence="3" type="ORF">IV203_035380</name>
</gene>
<keyword evidence="2" id="KW-0812">Transmembrane</keyword>
<keyword evidence="2" id="KW-1133">Transmembrane helix</keyword>
<feature type="compositionally biased region" description="Polar residues" evidence="1">
    <location>
        <begin position="29"/>
        <end position="42"/>
    </location>
</feature>
<feature type="region of interest" description="Disordered" evidence="1">
    <location>
        <begin position="126"/>
        <end position="205"/>
    </location>
</feature>
<feature type="region of interest" description="Disordered" evidence="1">
    <location>
        <begin position="1"/>
        <end position="50"/>
    </location>
</feature>
<feature type="compositionally biased region" description="Acidic residues" evidence="1">
    <location>
        <begin position="187"/>
        <end position="200"/>
    </location>
</feature>
<feature type="transmembrane region" description="Helical" evidence="2">
    <location>
        <begin position="382"/>
        <end position="405"/>
    </location>
</feature>
<dbReference type="AlphaFoldDB" id="A0A9K3PUW8"/>
<protein>
    <submittedName>
        <fullName evidence="3">Uncharacterized protein</fullName>
    </submittedName>
</protein>
<feature type="compositionally biased region" description="Basic and acidic residues" evidence="1">
    <location>
        <begin position="10"/>
        <end position="28"/>
    </location>
</feature>
<comment type="caution">
    <text evidence="3">The sequence shown here is derived from an EMBL/GenBank/DDBJ whole genome shotgun (WGS) entry which is preliminary data.</text>
</comment>
<evidence type="ECO:0000313" key="4">
    <source>
        <dbReference type="Proteomes" id="UP000693970"/>
    </source>
</evidence>
<keyword evidence="4" id="KW-1185">Reference proteome</keyword>
<sequence>MSERSNNNSDDERKQSDVFQRDAIHHESSPSQTDASESNAGTNGPPFPILEISTNIETITTTLPNLEQPKDDNTNSDESGKLSEIMATKDSCDNSIKRPQKAASSSNVSLEFKDAIRLPLLHSRISTTSGKRPTHCVTTSTSSSSMQQSYRQPVTNSNSVVPIRKSVESSGANPRRSVIIRRTGLDSDSDDGELLNSDDETEKKTMETQVGAVAVFSNGVRETRPILGSLNLSNHHVHHDHDDTEEVQLPRQIVEPFAASVMDATLISAGVISSQGDCVMANLPPELPALLVEKLEEQMPSQRKRVILWSTLCILMTIGIGVGMGVGIVSKSSGPIPTSTVPVVLENDLTLTNLEILSNWMGRYSFDGNPKLVGNALVRVAITAYGGMKFALCMLLTLTFSFALVESLELSSNNLEGTSSSARPRTGFQE</sequence>
<dbReference type="Proteomes" id="UP000693970">
    <property type="component" value="Unassembled WGS sequence"/>
</dbReference>
<name>A0A9K3PUW8_9STRA</name>
<organism evidence="3 4">
    <name type="scientific">Nitzschia inconspicua</name>
    <dbReference type="NCBI Taxonomy" id="303405"/>
    <lineage>
        <taxon>Eukaryota</taxon>
        <taxon>Sar</taxon>
        <taxon>Stramenopiles</taxon>
        <taxon>Ochrophyta</taxon>
        <taxon>Bacillariophyta</taxon>
        <taxon>Bacillariophyceae</taxon>
        <taxon>Bacillariophycidae</taxon>
        <taxon>Bacillariales</taxon>
        <taxon>Bacillariaceae</taxon>
        <taxon>Nitzschia</taxon>
    </lineage>
</organism>
<evidence type="ECO:0000256" key="2">
    <source>
        <dbReference type="SAM" id="Phobius"/>
    </source>
</evidence>
<feature type="compositionally biased region" description="Polar residues" evidence="1">
    <location>
        <begin position="146"/>
        <end position="160"/>
    </location>
</feature>
<dbReference type="EMBL" id="JAGRRH010000013">
    <property type="protein sequence ID" value="KAG7360281.1"/>
    <property type="molecule type" value="Genomic_DNA"/>
</dbReference>